<dbReference type="InterPro" id="IPR025914">
    <property type="entry name" value="SpoVAE"/>
</dbReference>
<accession>A0A1G9D6V1</accession>
<proteinExistence type="predicted"/>
<evidence type="ECO:0000313" key="2">
    <source>
        <dbReference type="EMBL" id="SDK59573.1"/>
    </source>
</evidence>
<reference evidence="2 3" key="1">
    <citation type="submission" date="2016-10" db="EMBL/GenBank/DDBJ databases">
        <authorList>
            <person name="de Groot N.N."/>
        </authorList>
    </citation>
    <scope>NUCLEOTIDE SEQUENCE [LARGE SCALE GENOMIC DNA]</scope>
    <source>
        <strain evidence="2 3">DSM 18346</strain>
    </source>
</reference>
<keyword evidence="3" id="KW-1185">Reference proteome</keyword>
<organism evidence="2 3">
    <name type="scientific">Natronincola ferrireducens</name>
    <dbReference type="NCBI Taxonomy" id="393762"/>
    <lineage>
        <taxon>Bacteria</taxon>
        <taxon>Bacillati</taxon>
        <taxon>Bacillota</taxon>
        <taxon>Clostridia</taxon>
        <taxon>Peptostreptococcales</taxon>
        <taxon>Natronincolaceae</taxon>
        <taxon>Natronincola</taxon>
    </lineage>
</organism>
<sequence>MEEKRKVILVTDGDRCAKKAIEVAVRNIGGRCISKSGGNPTPINDKEIIKFIEEAVHDPVVVMVDDEGNENMGVGEEILCKLIENDKIQVLGVVVVASNTKDVEGVHPDFSIDNHGNIIDKAVDKDGNPTSDKVLYGDTVDIVEQCSVPIVVGVGDIGKMKGKDDPRKGAPIITKALEEILNRSGAGYENSSKTQGKQTDIYR</sequence>
<feature type="region of interest" description="Disordered" evidence="1">
    <location>
        <begin position="184"/>
        <end position="203"/>
    </location>
</feature>
<dbReference type="OrthoDB" id="1679631at2"/>
<name>A0A1G9D6V1_9FIRM</name>
<dbReference type="STRING" id="393762.SAMN05660472_01661"/>
<dbReference type="Proteomes" id="UP000198718">
    <property type="component" value="Unassembled WGS sequence"/>
</dbReference>
<dbReference type="EMBL" id="FNFP01000002">
    <property type="protein sequence ID" value="SDK59573.1"/>
    <property type="molecule type" value="Genomic_DNA"/>
</dbReference>
<gene>
    <name evidence="2" type="ORF">SAMN05660472_01661</name>
</gene>
<dbReference type="AlphaFoldDB" id="A0A1G9D6V1"/>
<evidence type="ECO:0000256" key="1">
    <source>
        <dbReference type="SAM" id="MobiDB-lite"/>
    </source>
</evidence>
<protein>
    <submittedName>
        <fullName evidence="2">Stage V sporulation protein AE</fullName>
    </submittedName>
</protein>
<dbReference type="Pfam" id="PF14097">
    <property type="entry name" value="SpoVAE"/>
    <property type="match status" value="1"/>
</dbReference>
<evidence type="ECO:0000313" key="3">
    <source>
        <dbReference type="Proteomes" id="UP000198718"/>
    </source>
</evidence>
<dbReference type="RefSeq" id="WP_090553240.1">
    <property type="nucleotide sequence ID" value="NZ_FNFP01000002.1"/>
</dbReference>
<feature type="compositionally biased region" description="Polar residues" evidence="1">
    <location>
        <begin position="189"/>
        <end position="203"/>
    </location>
</feature>